<comment type="cofactor">
    <cofactor evidence="1">
        <name>Mg(2+)</name>
        <dbReference type="ChEBI" id="CHEBI:18420"/>
    </cofactor>
</comment>
<dbReference type="InterPro" id="IPR005801">
    <property type="entry name" value="ADC_synthase"/>
</dbReference>
<proteinExistence type="predicted"/>
<reference evidence="6 7" key="1">
    <citation type="submission" date="2018-12" db="EMBL/GenBank/DDBJ databases">
        <title>Draft genome sequence of Embleya hyalina NBRC 13850T.</title>
        <authorList>
            <person name="Komaki H."/>
            <person name="Hosoyama A."/>
            <person name="Kimura A."/>
            <person name="Ichikawa N."/>
            <person name="Tamura T."/>
        </authorList>
    </citation>
    <scope>NUCLEOTIDE SEQUENCE [LARGE SCALE GENOMIC DNA]</scope>
    <source>
        <strain evidence="6 7">NBRC 13850</strain>
    </source>
</reference>
<dbReference type="SUPFAM" id="SSF56322">
    <property type="entry name" value="ADC synthase"/>
    <property type="match status" value="1"/>
</dbReference>
<dbReference type="InterPro" id="IPR019999">
    <property type="entry name" value="Anth_synth_I-like"/>
</dbReference>
<gene>
    <name evidence="6" type="ORF">EHYA_00054</name>
</gene>
<dbReference type="Proteomes" id="UP000286931">
    <property type="component" value="Unassembled WGS sequence"/>
</dbReference>
<evidence type="ECO:0000256" key="1">
    <source>
        <dbReference type="ARBA" id="ARBA00001946"/>
    </source>
</evidence>
<dbReference type="GO" id="GO:0046872">
    <property type="term" value="F:metal ion binding"/>
    <property type="evidence" value="ECO:0007669"/>
    <property type="project" value="UniProtKB-KW"/>
</dbReference>
<comment type="caution">
    <text evidence="6">The sequence shown here is derived from an EMBL/GenBank/DDBJ whole genome shotgun (WGS) entry which is preliminary data.</text>
</comment>
<dbReference type="GO" id="GO:0016833">
    <property type="term" value="F:oxo-acid-lyase activity"/>
    <property type="evidence" value="ECO:0007669"/>
    <property type="project" value="InterPro"/>
</dbReference>
<dbReference type="NCBIfam" id="TIGR03494">
    <property type="entry name" value="salicyl_syn"/>
    <property type="match status" value="1"/>
</dbReference>
<dbReference type="PANTHER" id="PTHR11236">
    <property type="entry name" value="AMINOBENZOATE/ANTHRANILATE SYNTHASE"/>
    <property type="match status" value="1"/>
</dbReference>
<dbReference type="GO" id="GO:0000162">
    <property type="term" value="P:L-tryptophan biosynthetic process"/>
    <property type="evidence" value="ECO:0007669"/>
    <property type="project" value="TreeGrafter"/>
</dbReference>
<dbReference type="Gene3D" id="3.60.120.10">
    <property type="entry name" value="Anthranilate synthase"/>
    <property type="match status" value="1"/>
</dbReference>
<keyword evidence="3" id="KW-0460">Magnesium</keyword>
<dbReference type="RefSeq" id="WP_160161255.1">
    <property type="nucleotide sequence ID" value="NZ_BIFH01000013.1"/>
</dbReference>
<dbReference type="PANTHER" id="PTHR11236:SF48">
    <property type="entry name" value="ISOCHORISMATE SYNTHASE MENF"/>
    <property type="match status" value="1"/>
</dbReference>
<evidence type="ECO:0000313" key="7">
    <source>
        <dbReference type="Proteomes" id="UP000286931"/>
    </source>
</evidence>
<dbReference type="EMBL" id="BIFH01000013">
    <property type="protein sequence ID" value="GCD92416.1"/>
    <property type="molecule type" value="Genomic_DNA"/>
</dbReference>
<feature type="domain" description="Chorismate-utilising enzyme C-terminal" evidence="5">
    <location>
        <begin position="193"/>
        <end position="444"/>
    </location>
</feature>
<keyword evidence="4" id="KW-0456">Lyase</keyword>
<accession>A0A401YCW1</accession>
<name>A0A401YCW1_9ACTN</name>
<dbReference type="InterPro" id="IPR015890">
    <property type="entry name" value="Chorismate_C"/>
</dbReference>
<dbReference type="GO" id="GO:0008909">
    <property type="term" value="F:isochorismate synthase activity"/>
    <property type="evidence" value="ECO:0007669"/>
    <property type="project" value="InterPro"/>
</dbReference>
<protein>
    <submittedName>
        <fullName evidence="6">Salicylate synthase</fullName>
    </submittedName>
</protein>
<keyword evidence="7" id="KW-1185">Reference proteome</keyword>
<evidence type="ECO:0000313" key="6">
    <source>
        <dbReference type="EMBL" id="GCD92416.1"/>
    </source>
</evidence>
<evidence type="ECO:0000256" key="4">
    <source>
        <dbReference type="ARBA" id="ARBA00023239"/>
    </source>
</evidence>
<dbReference type="AlphaFoldDB" id="A0A401YCW1"/>
<dbReference type="InterPro" id="IPR019996">
    <property type="entry name" value="Salicylate_synthase"/>
</dbReference>
<evidence type="ECO:0000259" key="5">
    <source>
        <dbReference type="Pfam" id="PF00425"/>
    </source>
</evidence>
<dbReference type="OrthoDB" id="3518032at2"/>
<dbReference type="Pfam" id="PF00425">
    <property type="entry name" value="Chorismate_bind"/>
    <property type="match status" value="1"/>
</dbReference>
<organism evidence="6 7">
    <name type="scientific">Embleya hyalina</name>
    <dbReference type="NCBI Taxonomy" id="516124"/>
    <lineage>
        <taxon>Bacteria</taxon>
        <taxon>Bacillati</taxon>
        <taxon>Actinomycetota</taxon>
        <taxon>Actinomycetes</taxon>
        <taxon>Kitasatosporales</taxon>
        <taxon>Streptomycetaceae</taxon>
        <taxon>Embleya</taxon>
    </lineage>
</organism>
<evidence type="ECO:0000256" key="2">
    <source>
        <dbReference type="ARBA" id="ARBA00022723"/>
    </source>
</evidence>
<keyword evidence="2" id="KW-0479">Metal-binding</keyword>
<sequence>MTIDSAAAITAATPPADAAAATHRRRQWVRREGEFDPLDVVVRLAEAGGFDESVVYERDGRWWFAGGAVAEVVVRADAVVGTSEGRCTRVAWVGSPARAIEAVLAGLPIEDWRLYGWVGFELGRAVAGLPVGADLLGRLTVPRVEVEVDERALTVWACDVEELRRVTRIVSAGDRATAAPSWPVDVEDDDPAPFTAAVAATVGRIRAGEADKVVLSRRVAVPYAVDFPATYLRGRRSNTPARSFLLDLPGLRAVGFSPETVVEVAGDRTVTVRPLAGTCPRDGDPAFDARRRGALLRDAKEVHEHELSVHAAEAELRALCEPDSVGVDEFMVVRERGNVHHIGSRLSGRLARRHSPWDALVATTPGLAATGVPRTAAYAEIAAHEPGPRGLYGGAVIRATQSGELDATLALRMIHTRDDTTWLQAGAGIVRDSRPPREYRETCHQLATTAPHIVPLPNGSAMPG</sequence>
<evidence type="ECO:0000256" key="3">
    <source>
        <dbReference type="ARBA" id="ARBA00022842"/>
    </source>
</evidence>